<evidence type="ECO:0000313" key="3">
    <source>
        <dbReference type="EMBL" id="BBO00361.1"/>
    </source>
</evidence>
<dbReference type="Gene3D" id="3.90.25.10">
    <property type="entry name" value="UDP-galactose 4-epimerase, domain 1"/>
    <property type="match status" value="1"/>
</dbReference>
<proteinExistence type="inferred from homology"/>
<gene>
    <name evidence="3" type="ORF">St703_30650</name>
</gene>
<organism evidence="3 4">
    <name type="scientific">Sporolactobacillus terrae</name>
    <dbReference type="NCBI Taxonomy" id="269673"/>
    <lineage>
        <taxon>Bacteria</taxon>
        <taxon>Bacillati</taxon>
        <taxon>Bacillota</taxon>
        <taxon>Bacilli</taxon>
        <taxon>Bacillales</taxon>
        <taxon>Sporolactobacillaceae</taxon>
        <taxon>Sporolactobacillus</taxon>
    </lineage>
</organism>
<dbReference type="Pfam" id="PF01370">
    <property type="entry name" value="Epimerase"/>
    <property type="match status" value="1"/>
</dbReference>
<dbReference type="SUPFAM" id="SSF51735">
    <property type="entry name" value="NAD(P)-binding Rossmann-fold domains"/>
    <property type="match status" value="1"/>
</dbReference>
<evidence type="ECO:0000313" key="4">
    <source>
        <dbReference type="Proteomes" id="UP000326951"/>
    </source>
</evidence>
<dbReference type="RefSeq" id="WP_139692279.1">
    <property type="nucleotide sequence ID" value="NZ_AP021853.1"/>
</dbReference>
<dbReference type="Gene3D" id="3.40.50.720">
    <property type="entry name" value="NAD(P)-binding Rossmann-like Domain"/>
    <property type="match status" value="1"/>
</dbReference>
<evidence type="ECO:0000256" key="1">
    <source>
        <dbReference type="ARBA" id="ARBA00007637"/>
    </source>
</evidence>
<accession>A0A5K7X6L4</accession>
<feature type="domain" description="NAD-dependent epimerase/dehydratase" evidence="2">
    <location>
        <begin position="4"/>
        <end position="233"/>
    </location>
</feature>
<evidence type="ECO:0000259" key="2">
    <source>
        <dbReference type="Pfam" id="PF01370"/>
    </source>
</evidence>
<reference evidence="3 4" key="1">
    <citation type="submission" date="2019-09" db="EMBL/GenBank/DDBJ databases">
        <title>Complete genome sequence of Sporolactobacillus terrae 70-3.</title>
        <authorList>
            <person name="Tanaka N."/>
            <person name="Shiwa Y."/>
            <person name="Fujita N."/>
            <person name="Tanasupawat S."/>
        </authorList>
    </citation>
    <scope>NUCLEOTIDE SEQUENCE [LARGE SCALE GENOMIC DNA]</scope>
    <source>
        <strain evidence="3 4">70-3</strain>
    </source>
</reference>
<protein>
    <submittedName>
        <fullName evidence="3">UDP-glucose 4-epimerase</fullName>
    </submittedName>
</protein>
<sequence>MKAIVSGDAGFIGAHLVDALINRGDEVHIIDNLHSGHLEALHPRATVHVMDGSSPEIKDLIVRIKPDVVFHLADQPETAAASSAPSLNSGSAITIDGTIHLLEGCRLARVNKVIFASTAAVYGDPRTDLIAEKDPPRPTTKYGWAKLAEESYIRLFNRIEQLPYTILRYASVFGPRQHTQKTDGVISSFINQIKKGEPLTVFGDGTQSRDFIYVKDIVRANLAAVNHGDGEVIHISTSLTTTINQLIEMLEQIHGSRLNIIYTDPNPADVRHIALDNTKAKQLLHFSPIYSLMDGLRKTYAAEVLNKDRFG</sequence>
<comment type="similarity">
    <text evidence="1">Belongs to the NAD(P)-dependent epimerase/dehydratase family.</text>
</comment>
<dbReference type="AlphaFoldDB" id="A0A5K7X6L4"/>
<dbReference type="InterPro" id="IPR036291">
    <property type="entry name" value="NAD(P)-bd_dom_sf"/>
</dbReference>
<dbReference type="EMBL" id="AP021853">
    <property type="protein sequence ID" value="BBO00361.1"/>
    <property type="molecule type" value="Genomic_DNA"/>
</dbReference>
<dbReference type="InterPro" id="IPR001509">
    <property type="entry name" value="Epimerase_deHydtase"/>
</dbReference>
<dbReference type="Proteomes" id="UP000326951">
    <property type="component" value="Chromosome"/>
</dbReference>
<name>A0A5K7X6L4_9BACL</name>
<dbReference type="PANTHER" id="PTHR43000">
    <property type="entry name" value="DTDP-D-GLUCOSE 4,6-DEHYDRATASE-RELATED"/>
    <property type="match status" value="1"/>
</dbReference>